<sequence length="356" mass="37852">MLRPSTSSQRRSSSSSNSNIRNNISSGMTGRQPRPVRSTPMLRSQYTPPPAPGRNPPRFETLGSQHTPPETGSSLPAPFDYSLAAGEGDVFVPPLPLSSNTDIDTAVSASFQGIHSDGDGCLPSSSQGTLHSSPCPAMGDNDLAFLNSMIDMDSNIFDMDNWSDPSAWLDLPQQYPASSNSPILPSSSPLPGPPPAIPQPRFLPVSAPCRMHLPQQPQCLQYSSRLLDRRTNDQHRHSAGASKQQQQDKFAAPQLTGVSWTFIVTTSAQMALLSREYDERSASSASSSASSTSSSSRSAGRSGLAASGGRKGRVGRGGNQGHGTASEGRAVNWLEAKLKVLAEERLRRLGVEGVKG</sequence>
<feature type="compositionally biased region" description="Pro residues" evidence="1">
    <location>
        <begin position="188"/>
        <end position="198"/>
    </location>
</feature>
<feature type="compositionally biased region" description="Low complexity" evidence="1">
    <location>
        <begin position="282"/>
        <end position="308"/>
    </location>
</feature>
<dbReference type="Proteomes" id="UP001056384">
    <property type="component" value="Chromosome 15"/>
</dbReference>
<evidence type="ECO:0000256" key="1">
    <source>
        <dbReference type="SAM" id="MobiDB-lite"/>
    </source>
</evidence>
<proteinExistence type="predicted"/>
<feature type="region of interest" description="Disordered" evidence="1">
    <location>
        <begin position="179"/>
        <end position="201"/>
    </location>
</feature>
<feature type="compositionally biased region" description="Polar residues" evidence="1">
    <location>
        <begin position="62"/>
        <end position="74"/>
    </location>
</feature>
<feature type="region of interest" description="Disordered" evidence="1">
    <location>
        <begin position="1"/>
        <end position="80"/>
    </location>
</feature>
<evidence type="ECO:0000313" key="3">
    <source>
        <dbReference type="Proteomes" id="UP001056384"/>
    </source>
</evidence>
<name>A0A9Q9B9U4_9PEZI</name>
<dbReference type="EMBL" id="CP099432">
    <property type="protein sequence ID" value="USW59691.1"/>
    <property type="molecule type" value="Genomic_DNA"/>
</dbReference>
<protein>
    <submittedName>
        <fullName evidence="2">Uncharacterized protein</fullName>
    </submittedName>
</protein>
<accession>A0A9Q9B9U4</accession>
<feature type="region of interest" description="Disordered" evidence="1">
    <location>
        <begin position="281"/>
        <end position="329"/>
    </location>
</feature>
<organism evidence="2 3">
    <name type="scientific">Septoria linicola</name>
    <dbReference type="NCBI Taxonomy" id="215465"/>
    <lineage>
        <taxon>Eukaryota</taxon>
        <taxon>Fungi</taxon>
        <taxon>Dikarya</taxon>
        <taxon>Ascomycota</taxon>
        <taxon>Pezizomycotina</taxon>
        <taxon>Dothideomycetes</taxon>
        <taxon>Dothideomycetidae</taxon>
        <taxon>Mycosphaerellales</taxon>
        <taxon>Mycosphaerellaceae</taxon>
        <taxon>Septoria</taxon>
    </lineage>
</organism>
<gene>
    <name evidence="2" type="ORF">Slin15195_G130100</name>
</gene>
<reference evidence="2" key="1">
    <citation type="submission" date="2022-06" db="EMBL/GenBank/DDBJ databases">
        <title>Complete genome sequences of two strains of the flax pathogen Septoria linicola.</title>
        <authorList>
            <person name="Lapalu N."/>
            <person name="Simon A."/>
            <person name="Demenou B."/>
            <person name="Paumier D."/>
            <person name="Guillot M.-P."/>
            <person name="Gout L."/>
            <person name="Valade R."/>
        </authorList>
    </citation>
    <scope>NUCLEOTIDE SEQUENCE</scope>
    <source>
        <strain evidence="2">SE15195</strain>
    </source>
</reference>
<keyword evidence="3" id="KW-1185">Reference proteome</keyword>
<evidence type="ECO:0000313" key="2">
    <source>
        <dbReference type="EMBL" id="USW59691.1"/>
    </source>
</evidence>
<dbReference type="AlphaFoldDB" id="A0A9Q9B9U4"/>
<feature type="compositionally biased region" description="Low complexity" evidence="1">
    <location>
        <begin position="1"/>
        <end position="26"/>
    </location>
</feature>